<evidence type="ECO:0000313" key="2">
    <source>
        <dbReference type="Proteomes" id="UP001515500"/>
    </source>
</evidence>
<dbReference type="InterPro" id="IPR000477">
    <property type="entry name" value="RT_dom"/>
</dbReference>
<dbReference type="RefSeq" id="XP_039130828.1">
    <property type="nucleotide sequence ID" value="XM_039274894.1"/>
</dbReference>
<reference evidence="3" key="1">
    <citation type="submission" date="2025-08" db="UniProtKB">
        <authorList>
            <consortium name="RefSeq"/>
        </authorList>
    </citation>
    <scope>IDENTIFICATION</scope>
</reference>
<accession>A0AB40BV59</accession>
<dbReference type="AlphaFoldDB" id="A0AB40BV59"/>
<feature type="domain" description="Reverse transcriptase" evidence="1">
    <location>
        <begin position="1"/>
        <end position="206"/>
    </location>
</feature>
<gene>
    <name evidence="3" type="primary">LOC120267198</name>
</gene>
<dbReference type="SUPFAM" id="SSF56672">
    <property type="entry name" value="DNA/RNA polymerases"/>
    <property type="match status" value="1"/>
</dbReference>
<proteinExistence type="predicted"/>
<keyword evidence="2" id="KW-1185">Reference proteome</keyword>
<name>A0AB40BV59_DIOCR</name>
<dbReference type="PROSITE" id="PS50878">
    <property type="entry name" value="RT_POL"/>
    <property type="match status" value="1"/>
</dbReference>
<dbReference type="Pfam" id="PF00078">
    <property type="entry name" value="RVT_1"/>
    <property type="match status" value="1"/>
</dbReference>
<dbReference type="InterPro" id="IPR043502">
    <property type="entry name" value="DNA/RNA_pol_sf"/>
</dbReference>
<dbReference type="PANTHER" id="PTHR19446">
    <property type="entry name" value="REVERSE TRANSCRIPTASES"/>
    <property type="match status" value="1"/>
</dbReference>
<evidence type="ECO:0000313" key="3">
    <source>
        <dbReference type="RefSeq" id="XP_039130828.1"/>
    </source>
</evidence>
<organism evidence="2 3">
    <name type="scientific">Dioscorea cayennensis subsp. rotundata</name>
    <name type="common">White Guinea yam</name>
    <name type="synonym">Dioscorea rotundata</name>
    <dbReference type="NCBI Taxonomy" id="55577"/>
    <lineage>
        <taxon>Eukaryota</taxon>
        <taxon>Viridiplantae</taxon>
        <taxon>Streptophyta</taxon>
        <taxon>Embryophyta</taxon>
        <taxon>Tracheophyta</taxon>
        <taxon>Spermatophyta</taxon>
        <taxon>Magnoliopsida</taxon>
        <taxon>Liliopsida</taxon>
        <taxon>Dioscoreales</taxon>
        <taxon>Dioscoreaceae</taxon>
        <taxon>Dioscorea</taxon>
    </lineage>
</organism>
<evidence type="ECO:0000259" key="1">
    <source>
        <dbReference type="PROSITE" id="PS50878"/>
    </source>
</evidence>
<dbReference type="Proteomes" id="UP001515500">
    <property type="component" value="Chromosome 8"/>
</dbReference>
<sequence>MNALVALDQSAFLKRRCILDYIARAEELIFSLHKRKLPGYILKVDFAKAFDLVDWDFLLDLLLARGFGERWIGWIKSLLISSKESILVNGNPNGYIRYKRGLQHGDPLSLLLFVLVTNVLSAMFNHALNSKILIGVPLGDFGNKCNLHYADDLLILTSRGLEDLRVVKLILMGELPDWATAETLHCNKGLGGWGILDLLNFNQALLGKWWVKYMMDPDWGGAKDYFARILQLPSLPLSLEDLWSRWRSCLRLDRRPFGDSVSKVIIWNIWLGRNDYIFNANVLSAHCIIVKTDRLLLSWCSSIAEGPRAKMEDDISAVRRSLEFLGPRVQDFGETRTSEKTIAPGSARFLWC</sequence>
<protein>
    <submittedName>
        <fullName evidence="3">Uncharacterized protein LOC120267198</fullName>
    </submittedName>
</protein>
<dbReference type="GeneID" id="120267198"/>